<proteinExistence type="predicted"/>
<dbReference type="Proteomes" id="UP000799772">
    <property type="component" value="Unassembled WGS sequence"/>
</dbReference>
<sequence length="407" mass="43707">MAYLAILSLLSLAAGAAAQLQLSTIEQCSTIMGSEPPNGFLSTRYVDTVTEKWYPKTVVQTLQDTVFRTRRPTTVTSEIAATETASTTGDSSMGTLTATAFFERTVYVTKTSTITGPTATRAVRTTTTTTAPTPGGFFPVLDTMDQLIIGRSLKAPDFEIEAVESPILEGPRIKGGSSKYLRPSPHLPRQVSVRAGIAASYPVSVECRRIIIAQRLTVTTRSLPITTIMRDGKTETQYTTRSARVLAKFVSHGWNVMTHTQTSTITKTTTEITTFTPRTTQTVTRTRTAYAACNSDNFLGPLPDGQAISNVFNNGPINATASVASPGDSALDCCNQCFASDICEGSIFLPNGAGAQVGVCLRLQRSGDTCNFVQNDAYYEYSDSGESYVVSNGPCGYLYNNGRESGI</sequence>
<protein>
    <recommendedName>
        <fullName evidence="4">Apple domain-containing protein</fullName>
    </recommendedName>
</protein>
<evidence type="ECO:0000313" key="3">
    <source>
        <dbReference type="Proteomes" id="UP000799772"/>
    </source>
</evidence>
<name>A0A9P4M9T7_9PEZI</name>
<evidence type="ECO:0000256" key="1">
    <source>
        <dbReference type="SAM" id="SignalP"/>
    </source>
</evidence>
<reference evidence="2" key="1">
    <citation type="journal article" date="2020" name="Stud. Mycol.">
        <title>101 Dothideomycetes genomes: a test case for predicting lifestyles and emergence of pathogens.</title>
        <authorList>
            <person name="Haridas S."/>
            <person name="Albert R."/>
            <person name="Binder M."/>
            <person name="Bloem J."/>
            <person name="Labutti K."/>
            <person name="Salamov A."/>
            <person name="Andreopoulos B."/>
            <person name="Baker S."/>
            <person name="Barry K."/>
            <person name="Bills G."/>
            <person name="Bluhm B."/>
            <person name="Cannon C."/>
            <person name="Castanera R."/>
            <person name="Culley D."/>
            <person name="Daum C."/>
            <person name="Ezra D."/>
            <person name="Gonzalez J."/>
            <person name="Henrissat B."/>
            <person name="Kuo A."/>
            <person name="Liang C."/>
            <person name="Lipzen A."/>
            <person name="Lutzoni F."/>
            <person name="Magnuson J."/>
            <person name="Mondo S."/>
            <person name="Nolan M."/>
            <person name="Ohm R."/>
            <person name="Pangilinan J."/>
            <person name="Park H.-J."/>
            <person name="Ramirez L."/>
            <person name="Alfaro M."/>
            <person name="Sun H."/>
            <person name="Tritt A."/>
            <person name="Yoshinaga Y."/>
            <person name="Zwiers L.-H."/>
            <person name="Turgeon B."/>
            <person name="Goodwin S."/>
            <person name="Spatafora J."/>
            <person name="Crous P."/>
            <person name="Grigoriev I."/>
        </authorList>
    </citation>
    <scope>NUCLEOTIDE SEQUENCE</scope>
    <source>
        <strain evidence="2">CBS 133067</strain>
    </source>
</reference>
<evidence type="ECO:0000313" key="2">
    <source>
        <dbReference type="EMBL" id="KAF2103168.1"/>
    </source>
</evidence>
<keyword evidence="1" id="KW-0732">Signal</keyword>
<dbReference type="EMBL" id="ML978122">
    <property type="protein sequence ID" value="KAF2103168.1"/>
    <property type="molecule type" value="Genomic_DNA"/>
</dbReference>
<accession>A0A9P4M9T7</accession>
<keyword evidence="3" id="KW-1185">Reference proteome</keyword>
<feature type="signal peptide" evidence="1">
    <location>
        <begin position="1"/>
        <end position="18"/>
    </location>
</feature>
<evidence type="ECO:0008006" key="4">
    <source>
        <dbReference type="Google" id="ProtNLM"/>
    </source>
</evidence>
<comment type="caution">
    <text evidence="2">The sequence shown here is derived from an EMBL/GenBank/DDBJ whole genome shotgun (WGS) entry which is preliminary data.</text>
</comment>
<dbReference type="AlphaFoldDB" id="A0A9P4M9T7"/>
<gene>
    <name evidence="2" type="ORF">NA57DRAFT_72149</name>
</gene>
<organism evidence="2 3">
    <name type="scientific">Rhizodiscina lignyota</name>
    <dbReference type="NCBI Taxonomy" id="1504668"/>
    <lineage>
        <taxon>Eukaryota</taxon>
        <taxon>Fungi</taxon>
        <taxon>Dikarya</taxon>
        <taxon>Ascomycota</taxon>
        <taxon>Pezizomycotina</taxon>
        <taxon>Dothideomycetes</taxon>
        <taxon>Pleosporomycetidae</taxon>
        <taxon>Aulographales</taxon>
        <taxon>Rhizodiscinaceae</taxon>
        <taxon>Rhizodiscina</taxon>
    </lineage>
</organism>
<feature type="chain" id="PRO_5040142803" description="Apple domain-containing protein" evidence="1">
    <location>
        <begin position="19"/>
        <end position="407"/>
    </location>
</feature>